<evidence type="ECO:0000313" key="2">
    <source>
        <dbReference type="EMBL" id="GAA4941550.1"/>
    </source>
</evidence>
<evidence type="ECO:0000256" key="1">
    <source>
        <dbReference type="SAM" id="MobiDB-lite"/>
    </source>
</evidence>
<name>A0ABP9GFG8_9ACTN</name>
<accession>A0ABP9GFG8</accession>
<evidence type="ECO:0000313" key="3">
    <source>
        <dbReference type="Proteomes" id="UP001499993"/>
    </source>
</evidence>
<dbReference type="EMBL" id="BAABIK010000012">
    <property type="protein sequence ID" value="GAA4941550.1"/>
    <property type="molecule type" value="Genomic_DNA"/>
</dbReference>
<proteinExistence type="predicted"/>
<feature type="region of interest" description="Disordered" evidence="1">
    <location>
        <begin position="136"/>
        <end position="222"/>
    </location>
</feature>
<feature type="compositionally biased region" description="Basic residues" evidence="1">
    <location>
        <begin position="73"/>
        <end position="83"/>
    </location>
</feature>
<feature type="compositionally biased region" description="Gly residues" evidence="1">
    <location>
        <begin position="15"/>
        <end position="26"/>
    </location>
</feature>
<feature type="region of interest" description="Disordered" evidence="1">
    <location>
        <begin position="1"/>
        <end position="28"/>
    </location>
</feature>
<organism evidence="2 3">
    <name type="scientific">Streptomonospora halophila</name>
    <dbReference type="NCBI Taxonomy" id="427369"/>
    <lineage>
        <taxon>Bacteria</taxon>
        <taxon>Bacillati</taxon>
        <taxon>Actinomycetota</taxon>
        <taxon>Actinomycetes</taxon>
        <taxon>Streptosporangiales</taxon>
        <taxon>Nocardiopsidaceae</taxon>
        <taxon>Streptomonospora</taxon>
    </lineage>
</organism>
<feature type="region of interest" description="Disordered" evidence="1">
    <location>
        <begin position="70"/>
        <end position="116"/>
    </location>
</feature>
<reference evidence="3" key="1">
    <citation type="journal article" date="2019" name="Int. J. Syst. Evol. Microbiol.">
        <title>The Global Catalogue of Microorganisms (GCM) 10K type strain sequencing project: providing services to taxonomists for standard genome sequencing and annotation.</title>
        <authorList>
            <consortium name="The Broad Institute Genomics Platform"/>
            <consortium name="The Broad Institute Genome Sequencing Center for Infectious Disease"/>
            <person name="Wu L."/>
            <person name="Ma J."/>
        </authorList>
    </citation>
    <scope>NUCLEOTIDE SEQUENCE [LARGE SCALE GENOMIC DNA]</scope>
    <source>
        <strain evidence="3">JCM 18123</strain>
    </source>
</reference>
<comment type="caution">
    <text evidence="2">The sequence shown here is derived from an EMBL/GenBank/DDBJ whole genome shotgun (WGS) entry which is preliminary data.</text>
</comment>
<sequence>MAQRQLQQRELARGEVGGARAGGGAAGAQVQGELAGGERGGLRAALGAHVAVLTVVAGDGRGRAHGLLTARAAARRRPRRPGRRGGYGRLADGHTAGRTGGRRIAPGGSDHGGRLRGETTATAVAAVRYSGFMPVILPDPPRRRDETTMRIRSSAQRGTARADGRPGGMRGERRRKEALTPDEAAKRSRRRAGAVSPGDRRRVMRGAAAGTGGGALSGRARV</sequence>
<feature type="compositionally biased region" description="Basic and acidic residues" evidence="1">
    <location>
        <begin position="160"/>
        <end position="186"/>
    </location>
</feature>
<dbReference type="Proteomes" id="UP001499993">
    <property type="component" value="Unassembled WGS sequence"/>
</dbReference>
<keyword evidence="3" id="KW-1185">Reference proteome</keyword>
<feature type="compositionally biased region" description="Basic and acidic residues" evidence="1">
    <location>
        <begin position="140"/>
        <end position="149"/>
    </location>
</feature>
<gene>
    <name evidence="2" type="ORF">GCM10023224_24450</name>
</gene>
<protein>
    <submittedName>
        <fullName evidence="2">Uncharacterized protein</fullName>
    </submittedName>
</protein>